<dbReference type="AlphaFoldDB" id="A0AAP1BTG3"/>
<feature type="transmembrane region" description="Helical" evidence="1">
    <location>
        <begin position="87"/>
        <end position="108"/>
    </location>
</feature>
<keyword evidence="1" id="KW-0812">Transmembrane</keyword>
<dbReference type="EMBL" id="LNOI01000004">
    <property type="protein sequence ID" value="KUY16968.1"/>
    <property type="molecule type" value="Genomic_DNA"/>
</dbReference>
<feature type="transmembrane region" description="Helical" evidence="1">
    <location>
        <begin position="203"/>
        <end position="221"/>
    </location>
</feature>
<dbReference type="RefSeq" id="WP_059345014.1">
    <property type="nucleotide sequence ID" value="NZ_CP140570.1"/>
</dbReference>
<feature type="transmembrane region" description="Helical" evidence="1">
    <location>
        <begin position="255"/>
        <end position="273"/>
    </location>
</feature>
<dbReference type="PROSITE" id="PS51257">
    <property type="entry name" value="PROKAR_LIPOPROTEIN"/>
    <property type="match status" value="1"/>
</dbReference>
<feature type="transmembrane region" description="Helical" evidence="1">
    <location>
        <begin position="59"/>
        <end position="75"/>
    </location>
</feature>
<feature type="transmembrane region" description="Helical" evidence="1">
    <location>
        <begin position="25"/>
        <end position="47"/>
    </location>
</feature>
<keyword evidence="1" id="KW-1133">Transmembrane helix</keyword>
<dbReference type="Proteomes" id="UP000064412">
    <property type="component" value="Unassembled WGS sequence"/>
</dbReference>
<protein>
    <submittedName>
        <fullName evidence="2">Uncharacterized protein</fullName>
    </submittedName>
</protein>
<reference evidence="2 3" key="1">
    <citation type="submission" date="2015-11" db="EMBL/GenBank/DDBJ databases">
        <authorList>
            <person name="Nicholson A.C."/>
            <person name="Humrighouse B.W."/>
            <person name="Graziano J."/>
            <person name="Lasker B."/>
            <person name="Whitney A.M."/>
            <person name="Mcquiston J.R."/>
        </authorList>
    </citation>
    <scope>NUCLEOTIDE SEQUENCE [LARGE SCALE GENOMIC DNA]</scope>
    <source>
        <strain evidence="2 3">G4071</strain>
    </source>
</reference>
<feature type="transmembrane region" description="Helical" evidence="1">
    <location>
        <begin position="378"/>
        <end position="404"/>
    </location>
</feature>
<comment type="caution">
    <text evidence="2">The sequence shown here is derived from an EMBL/GenBank/DDBJ whole genome shotgun (WGS) entry which is preliminary data.</text>
</comment>
<name>A0AAP1BTG3_ELIMR</name>
<gene>
    <name evidence="2" type="ORF">ATB95_11310</name>
</gene>
<organism evidence="2 3">
    <name type="scientific">Elizabethkingia miricola</name>
    <name type="common">Chryseobacterium miricola</name>
    <dbReference type="NCBI Taxonomy" id="172045"/>
    <lineage>
        <taxon>Bacteria</taxon>
        <taxon>Pseudomonadati</taxon>
        <taxon>Bacteroidota</taxon>
        <taxon>Flavobacteriia</taxon>
        <taxon>Flavobacteriales</taxon>
        <taxon>Weeksellaceae</taxon>
        <taxon>Elizabethkingia</taxon>
    </lineage>
</organism>
<keyword evidence="1" id="KW-0472">Membrane</keyword>
<feature type="transmembrane region" description="Helical" evidence="1">
    <location>
        <begin position="166"/>
        <end position="191"/>
    </location>
</feature>
<proteinExistence type="predicted"/>
<evidence type="ECO:0000313" key="2">
    <source>
        <dbReference type="EMBL" id="KUY16968.1"/>
    </source>
</evidence>
<sequence>MKVLLITLMVIITSCFYFPFEFTFLPAGINTKIMLAVIGVPLMGYHMIQMQSVKLSKEVLISSIIAILFSLIGFYSVDYNHSDDYSYATYIVSMWIWFLASYAAITLISFVHGYLSYSLIVNYLIAVCIMQCGLALAINFIPSFKGLVDAYFVTGSIDFLDKVKRLYGIGATLDVAGVRFSAVLIMIAVLLAKDVVVRNNQKLAAVYFISFLLIAGIGNMISRTTSVGMLIGVIYLIYALNLLKANVSILNLQIWKIILLSMIFVFTIGAYFYNTNKEIYELFRFGFEGFFNWLEKGVWYTDSTDKLNTEMWIWPEASDTKTWLIGKAVFTEWHAVGTDIGYCRFVFYCGLTGLSMFILFFIYLSYSMWNRFWKIRHLFLLLFILALINWVKVSTDIFLVYALFLSLSSPYLYERFYIESEENENSI</sequence>
<evidence type="ECO:0000256" key="1">
    <source>
        <dbReference type="SAM" id="Phobius"/>
    </source>
</evidence>
<feature type="transmembrane region" description="Helical" evidence="1">
    <location>
        <begin position="227"/>
        <end position="243"/>
    </location>
</feature>
<evidence type="ECO:0000313" key="3">
    <source>
        <dbReference type="Proteomes" id="UP000064412"/>
    </source>
</evidence>
<feature type="transmembrane region" description="Helical" evidence="1">
    <location>
        <begin position="345"/>
        <end position="366"/>
    </location>
</feature>
<accession>A0AAP1BTG3</accession>
<feature type="transmembrane region" description="Helical" evidence="1">
    <location>
        <begin position="120"/>
        <end position="141"/>
    </location>
</feature>